<proteinExistence type="predicted"/>
<protein>
    <submittedName>
        <fullName evidence="3">DUF6737 family protein</fullName>
    </submittedName>
</protein>
<sequence>MSGQKSINPWNYKPWWCQPWSILLTGIILISGSWFIWRSVWLTVVISLPILAWMGFFLLVWPQLIRESGILEQYRTPTSDQNESN</sequence>
<dbReference type="InterPro" id="IPR046625">
    <property type="entry name" value="DUF6737"/>
</dbReference>
<evidence type="ECO:0000256" key="1">
    <source>
        <dbReference type="SAM" id="Phobius"/>
    </source>
</evidence>
<dbReference type="Proteomes" id="UP001576784">
    <property type="component" value="Unassembled WGS sequence"/>
</dbReference>
<dbReference type="PANTHER" id="PTHR36046:SF1">
    <property type="entry name" value="DUF6737 DOMAIN-CONTAINING PROTEIN"/>
    <property type="match status" value="1"/>
</dbReference>
<evidence type="ECO:0000313" key="4">
    <source>
        <dbReference type="Proteomes" id="UP001576784"/>
    </source>
</evidence>
<gene>
    <name evidence="3" type="ORF">ACE1CI_02855</name>
</gene>
<evidence type="ECO:0000259" key="2">
    <source>
        <dbReference type="Pfam" id="PF20522"/>
    </source>
</evidence>
<accession>A0ABV4XJH3</accession>
<feature type="domain" description="DUF6737" evidence="2">
    <location>
        <begin position="8"/>
        <end position="64"/>
    </location>
</feature>
<organism evidence="3 4">
    <name type="scientific">Floridaenema flaviceps BLCC-F50</name>
    <dbReference type="NCBI Taxonomy" id="3153642"/>
    <lineage>
        <taxon>Bacteria</taxon>
        <taxon>Bacillati</taxon>
        <taxon>Cyanobacteriota</taxon>
        <taxon>Cyanophyceae</taxon>
        <taxon>Oscillatoriophycideae</taxon>
        <taxon>Aerosakkonematales</taxon>
        <taxon>Aerosakkonemataceae</taxon>
        <taxon>Floridanema</taxon>
        <taxon>Floridanema flaviceps</taxon>
    </lineage>
</organism>
<dbReference type="PANTHER" id="PTHR36046">
    <property type="entry name" value="PROTEIN, PUTATIVE-RELATED"/>
    <property type="match status" value="1"/>
</dbReference>
<keyword evidence="1" id="KW-0812">Transmembrane</keyword>
<feature type="transmembrane region" description="Helical" evidence="1">
    <location>
        <begin position="20"/>
        <end position="37"/>
    </location>
</feature>
<keyword evidence="1" id="KW-0472">Membrane</keyword>
<dbReference type="RefSeq" id="WP_413261540.1">
    <property type="nucleotide sequence ID" value="NZ_JBHFNR010000018.1"/>
</dbReference>
<keyword evidence="4" id="KW-1185">Reference proteome</keyword>
<name>A0ABV4XJH3_9CYAN</name>
<keyword evidence="1" id="KW-1133">Transmembrane helix</keyword>
<dbReference type="EMBL" id="JBHFNR010000018">
    <property type="protein sequence ID" value="MFB2891864.1"/>
    <property type="molecule type" value="Genomic_DNA"/>
</dbReference>
<reference evidence="3 4" key="1">
    <citation type="submission" date="2024-09" db="EMBL/GenBank/DDBJ databases">
        <title>Floridaenema gen nov. (Aerosakkonemataceae, Aerosakkonematales ord. nov., Cyanobacteria) from benthic tropical and subtropical fresh waters, with the description of four new species.</title>
        <authorList>
            <person name="Moretto J.A."/>
            <person name="Berthold D.E."/>
            <person name="Lefler F.W."/>
            <person name="Huang I.-S."/>
            <person name="Laughinghouse H. IV."/>
        </authorList>
    </citation>
    <scope>NUCLEOTIDE SEQUENCE [LARGE SCALE GENOMIC DNA]</scope>
    <source>
        <strain evidence="3 4">BLCC-F50</strain>
    </source>
</reference>
<dbReference type="Pfam" id="PF20522">
    <property type="entry name" value="DUF6737"/>
    <property type="match status" value="1"/>
</dbReference>
<feature type="transmembrane region" description="Helical" evidence="1">
    <location>
        <begin position="43"/>
        <end position="61"/>
    </location>
</feature>
<comment type="caution">
    <text evidence="3">The sequence shown here is derived from an EMBL/GenBank/DDBJ whole genome shotgun (WGS) entry which is preliminary data.</text>
</comment>
<evidence type="ECO:0000313" key="3">
    <source>
        <dbReference type="EMBL" id="MFB2891864.1"/>
    </source>
</evidence>